<dbReference type="SFLD" id="SFLDG01135">
    <property type="entry name" value="C1.5.6:_HAD__Beta-PGM__Phospha"/>
    <property type="match status" value="1"/>
</dbReference>
<dbReference type="SUPFAM" id="SSF56784">
    <property type="entry name" value="HAD-like"/>
    <property type="match status" value="1"/>
</dbReference>
<proteinExistence type="predicted"/>
<dbReference type="OrthoDB" id="9807630at2"/>
<gene>
    <name evidence="1" type="ordered locus">Exig_1438</name>
</gene>
<dbReference type="STRING" id="262543.Exig_1438"/>
<dbReference type="GO" id="GO:0006281">
    <property type="term" value="P:DNA repair"/>
    <property type="evidence" value="ECO:0007669"/>
    <property type="project" value="TreeGrafter"/>
</dbReference>
<dbReference type="AlphaFoldDB" id="B1YFX4"/>
<dbReference type="SFLD" id="SFLDG01129">
    <property type="entry name" value="C1.5:_HAD__Beta-PGM__Phosphata"/>
    <property type="match status" value="1"/>
</dbReference>
<reference evidence="1 2" key="1">
    <citation type="journal article" date="2006" name="Extremophiles">
        <title>Characterization of Exiguobacterium isolates from the Siberian permafrost. Description of Exiguobacterium sibiricum sp. nov.</title>
        <authorList>
            <person name="Rodrigues D.F."/>
            <person name="Goris J."/>
            <person name="Vishnivetskaya T."/>
            <person name="Gilichinsky D."/>
            <person name="Thomashow M.F."/>
            <person name="Tiedje J.M."/>
        </authorList>
    </citation>
    <scope>NUCLEOTIDE SEQUENCE [LARGE SCALE GENOMIC DNA]</scope>
    <source>
        <strain evidence="2">DSM 17290 / CIP 109462 / JCM 13490 / 255-15</strain>
    </source>
</reference>
<dbReference type="InterPro" id="IPR036412">
    <property type="entry name" value="HAD-like_sf"/>
</dbReference>
<accession>B1YFX4</accession>
<dbReference type="PANTHER" id="PTHR43434">
    <property type="entry name" value="PHOSPHOGLYCOLATE PHOSPHATASE"/>
    <property type="match status" value="1"/>
</dbReference>
<reference evidence="2" key="3">
    <citation type="submission" date="2008-04" db="EMBL/GenBank/DDBJ databases">
        <title>Complete sequence of chromosome of Exiguobacterium sibiricum 255-15.</title>
        <authorList>
            <consortium name="US DOE Joint Genome Institute"/>
            <person name="Copeland A."/>
            <person name="Lucas S."/>
            <person name="Lapidus A."/>
            <person name="Glavina del Rio T."/>
            <person name="Dalin E."/>
            <person name="Tice H."/>
            <person name="Bruce D."/>
            <person name="Goodwin L."/>
            <person name="Pitluck S."/>
            <person name="Kiss H."/>
            <person name="Chertkov O."/>
            <person name="Monk C."/>
            <person name="Brettin T."/>
            <person name="Detter J.C."/>
            <person name="Han C."/>
            <person name="Kuske C.R."/>
            <person name="Schmutz J."/>
            <person name="Larimer F."/>
            <person name="Land M."/>
            <person name="Hauser L."/>
            <person name="Kyrpides N."/>
            <person name="Mikhailova N."/>
            <person name="Vishnivetskaya T."/>
            <person name="Rodrigues D.F."/>
            <person name="Gilichinsky D."/>
            <person name="Tiedje J."/>
            <person name="Richardson P."/>
        </authorList>
    </citation>
    <scope>NUCLEOTIDE SEQUENCE [LARGE SCALE GENOMIC DNA]</scope>
    <source>
        <strain evidence="2">DSM 17290 / CIP 109462 / JCM 13490 / 255-15</strain>
    </source>
</reference>
<dbReference type="NCBIfam" id="TIGR01549">
    <property type="entry name" value="HAD-SF-IA-v1"/>
    <property type="match status" value="1"/>
</dbReference>
<dbReference type="HOGENOM" id="CLU_045011_19_5_9"/>
<reference evidence="1 2" key="2">
    <citation type="journal article" date="2008" name="BMC Genomics">
        <title>Architecture of thermal adaptation in an Exiguobacterium sibiricum strain isolated from 3 million year old permafrost: a genome and transcriptome approach.</title>
        <authorList>
            <person name="Rodrigues D.F."/>
            <person name="Ivanova N."/>
            <person name="He Z."/>
            <person name="Huebner M."/>
            <person name="Zhou J."/>
            <person name="Tiedje J.M."/>
        </authorList>
    </citation>
    <scope>NUCLEOTIDE SEQUENCE [LARGE SCALE GENOMIC DNA]</scope>
    <source>
        <strain evidence="2">DSM 17290 / CIP 109462 / JCM 13490 / 255-15</strain>
    </source>
</reference>
<dbReference type="Pfam" id="PF13419">
    <property type="entry name" value="HAD_2"/>
    <property type="match status" value="1"/>
</dbReference>
<name>B1YFX4_EXIS2</name>
<protein>
    <submittedName>
        <fullName evidence="1">HAD-superfamily hydrolase, subfamily IA, variant 1</fullName>
    </submittedName>
</protein>
<dbReference type="EMBL" id="CP001022">
    <property type="protein sequence ID" value="ACB60901.1"/>
    <property type="molecule type" value="Genomic_DNA"/>
</dbReference>
<dbReference type="SFLD" id="SFLDS00003">
    <property type="entry name" value="Haloacid_Dehalogenase"/>
    <property type="match status" value="1"/>
</dbReference>
<keyword evidence="2" id="KW-1185">Reference proteome</keyword>
<dbReference type="KEGG" id="esi:Exig_1438"/>
<keyword evidence="1" id="KW-0378">Hydrolase</keyword>
<dbReference type="GO" id="GO:0005829">
    <property type="term" value="C:cytosol"/>
    <property type="evidence" value="ECO:0007669"/>
    <property type="project" value="TreeGrafter"/>
</dbReference>
<dbReference type="GO" id="GO:0008967">
    <property type="term" value="F:phosphoglycolate phosphatase activity"/>
    <property type="evidence" value="ECO:0007669"/>
    <property type="project" value="TreeGrafter"/>
</dbReference>
<dbReference type="InterPro" id="IPR041492">
    <property type="entry name" value="HAD_2"/>
</dbReference>
<evidence type="ECO:0000313" key="2">
    <source>
        <dbReference type="Proteomes" id="UP000001681"/>
    </source>
</evidence>
<dbReference type="RefSeq" id="WP_012370322.1">
    <property type="nucleotide sequence ID" value="NC_010556.1"/>
</dbReference>
<organism evidence="1 2">
    <name type="scientific">Exiguobacterium sibiricum (strain DSM 17290 / CCUG 55495 / CIP 109462 / JCM 13490 / 255-15)</name>
    <dbReference type="NCBI Taxonomy" id="262543"/>
    <lineage>
        <taxon>Bacteria</taxon>
        <taxon>Bacillati</taxon>
        <taxon>Bacillota</taxon>
        <taxon>Bacilli</taxon>
        <taxon>Bacillales</taxon>
        <taxon>Bacillales Family XII. Incertae Sedis</taxon>
        <taxon>Exiguobacterium</taxon>
    </lineage>
</organism>
<dbReference type="InterPro" id="IPR050155">
    <property type="entry name" value="HAD-like_hydrolase_sf"/>
</dbReference>
<dbReference type="InterPro" id="IPR023214">
    <property type="entry name" value="HAD_sf"/>
</dbReference>
<dbReference type="InterPro" id="IPR006439">
    <property type="entry name" value="HAD-SF_hydro_IA"/>
</dbReference>
<dbReference type="InterPro" id="IPR023198">
    <property type="entry name" value="PGP-like_dom2"/>
</dbReference>
<dbReference type="eggNOG" id="COG0546">
    <property type="taxonomic scope" value="Bacteria"/>
</dbReference>
<dbReference type="Gene3D" id="3.40.50.1000">
    <property type="entry name" value="HAD superfamily/HAD-like"/>
    <property type="match status" value="1"/>
</dbReference>
<evidence type="ECO:0000313" key="1">
    <source>
        <dbReference type="EMBL" id="ACB60901.1"/>
    </source>
</evidence>
<dbReference type="PANTHER" id="PTHR43434:SF25">
    <property type="entry name" value="PHOSPHOGLYCOLATE PHOSPHATASE"/>
    <property type="match status" value="1"/>
</dbReference>
<dbReference type="Proteomes" id="UP000001681">
    <property type="component" value="Chromosome"/>
</dbReference>
<dbReference type="Gene3D" id="1.10.150.240">
    <property type="entry name" value="Putative phosphatase, domain 2"/>
    <property type="match status" value="1"/>
</dbReference>
<sequence>MYRHVIWDFDGTLFDTYPVMANVLQETLRSQGQNVAIESILEAMKISAKTAYEKYGLDADAISRFKEQKAQTELKAAQPFKEIPQLCRSIQKHDGHNYILTHRGASTFKLLQANGLTGIFRDVVTAERGFARKPNPAAIQYLMKHYQMEPAETIMIGDRELDVQSGHQAGIDSCLVADMPADQTVATYVVSDMKDLAKLIF</sequence>